<evidence type="ECO:0000313" key="5">
    <source>
        <dbReference type="EMBL" id="OEV36331.1"/>
    </source>
</evidence>
<sequence>MPFRSAPEGGRLRATAAALLALLALTALVGVAPAPEPLLGSEIRRIPTEEHVLALTFNAAWNETGLDTVLGVLRDRAAPAVFFPTGDFADHHPRALRAIAAAGHGLGNHSYSHPDFTALSPDRARSEVRRADTAIRAASDAEPLPFFRFPYSATSPQAVATVNGLGYADLEYTADTKGYLGPVHGMTADRAVERALAALTPGAVLQLHVGASEESGPDTCLDAEALPRIIDGARARGYRIIDLRTLLNR</sequence>
<dbReference type="InterPro" id="IPR002509">
    <property type="entry name" value="NODB_dom"/>
</dbReference>
<dbReference type="RefSeq" id="WP_030553084.1">
    <property type="nucleotide sequence ID" value="NZ_BMUB01000004.1"/>
</dbReference>
<feature type="domain" description="NodB homology" evidence="3">
    <location>
        <begin position="51"/>
        <end position="241"/>
    </location>
</feature>
<accession>A0A8H9HJ81</accession>
<evidence type="ECO:0000259" key="3">
    <source>
        <dbReference type="PROSITE" id="PS51677"/>
    </source>
</evidence>
<evidence type="ECO:0000256" key="1">
    <source>
        <dbReference type="ARBA" id="ARBA00022723"/>
    </source>
</evidence>
<comment type="caution">
    <text evidence="5">The sequence shown here is derived from an EMBL/GenBank/DDBJ whole genome shotgun (WGS) entry which is preliminary data.</text>
</comment>
<evidence type="ECO:0000313" key="6">
    <source>
        <dbReference type="Proteomes" id="UP000037395"/>
    </source>
</evidence>
<reference evidence="4" key="1">
    <citation type="journal article" date="2014" name="Int. J. Syst. Evol. Microbiol.">
        <title>Complete genome sequence of Corynebacterium casei LMG S-19264T (=DSM 44701T), isolated from a smear-ripened cheese.</title>
        <authorList>
            <consortium name="US DOE Joint Genome Institute (JGI-PGF)"/>
            <person name="Walter F."/>
            <person name="Albersmeier A."/>
            <person name="Kalinowski J."/>
            <person name="Ruckert C."/>
        </authorList>
    </citation>
    <scope>NUCLEOTIDE SEQUENCE</scope>
    <source>
        <strain evidence="4">JCM 4434</strain>
    </source>
</reference>
<dbReference type="Proteomes" id="UP000037395">
    <property type="component" value="Unassembled WGS sequence"/>
</dbReference>
<dbReference type="SUPFAM" id="SSF88713">
    <property type="entry name" value="Glycoside hydrolase/deacetylase"/>
    <property type="match status" value="1"/>
</dbReference>
<reference evidence="4" key="5">
    <citation type="submission" date="2020-09" db="EMBL/GenBank/DDBJ databases">
        <authorList>
            <person name="Sun Q."/>
            <person name="Ohkuma M."/>
        </authorList>
    </citation>
    <scope>NUCLEOTIDE SEQUENCE</scope>
    <source>
        <strain evidence="4">JCM 4434</strain>
    </source>
</reference>
<dbReference type="Proteomes" id="UP000610124">
    <property type="component" value="Unassembled WGS sequence"/>
</dbReference>
<accession>A0A1E7N6L0</accession>
<dbReference type="GO" id="GO:0016810">
    <property type="term" value="F:hydrolase activity, acting on carbon-nitrogen (but not peptide) bonds"/>
    <property type="evidence" value="ECO:0007669"/>
    <property type="project" value="InterPro"/>
</dbReference>
<keyword evidence="6" id="KW-1185">Reference proteome</keyword>
<dbReference type="Pfam" id="PF01522">
    <property type="entry name" value="Polysacc_deac_1"/>
    <property type="match status" value="1"/>
</dbReference>
<name>A0A1E7N6L0_KITAU</name>
<reference evidence="6" key="3">
    <citation type="submission" date="2016-08" db="EMBL/GenBank/DDBJ databases">
        <title>Sequencing, assembly and comparative genomics of S. aureofaciens ATCC 10762.</title>
        <authorList>
            <person name="Gradnigo J.S."/>
            <person name="Johnson N."/>
            <person name="Somerville G.A."/>
        </authorList>
    </citation>
    <scope>NUCLEOTIDE SEQUENCE [LARGE SCALE GENOMIC DNA]</scope>
    <source>
        <strain evidence="6">ATCC 10762 / DSM 40127 / CCM 3239 / JCM 4008 / LMG 5968 / NBRC 12843 / NCIMB 8234 / A-377</strain>
    </source>
</reference>
<dbReference type="GO" id="GO:0005975">
    <property type="term" value="P:carbohydrate metabolic process"/>
    <property type="evidence" value="ECO:0007669"/>
    <property type="project" value="InterPro"/>
</dbReference>
<dbReference type="PANTHER" id="PTHR10587">
    <property type="entry name" value="GLYCOSYL TRANSFERASE-RELATED"/>
    <property type="match status" value="1"/>
</dbReference>
<dbReference type="GO" id="GO:0046872">
    <property type="term" value="F:metal ion binding"/>
    <property type="evidence" value="ECO:0007669"/>
    <property type="project" value="UniProtKB-KW"/>
</dbReference>
<reference evidence="5" key="4">
    <citation type="submission" date="2016-08" db="EMBL/GenBank/DDBJ databases">
        <title>Sequencing, Assembly and Comparative Genomics of S. aureofaciens ATCC 10762.</title>
        <authorList>
            <person name="Gradnigo J.S."/>
            <person name="Johnson N."/>
            <person name="Somerville G.A."/>
        </authorList>
    </citation>
    <scope>NUCLEOTIDE SEQUENCE [LARGE SCALE GENOMIC DNA]</scope>
    <source>
        <strain evidence="5">ATCC 10762</strain>
    </source>
</reference>
<dbReference type="CDD" id="cd10917">
    <property type="entry name" value="CE4_NodB_like_6s_7s"/>
    <property type="match status" value="1"/>
</dbReference>
<dbReference type="EMBL" id="BMUB01000004">
    <property type="protein sequence ID" value="GGU70575.1"/>
    <property type="molecule type" value="Genomic_DNA"/>
</dbReference>
<reference evidence="5 6" key="2">
    <citation type="submission" date="2014-07" db="EMBL/GenBank/DDBJ databases">
        <authorList>
            <person name="Zhang J.E."/>
            <person name="Yang H."/>
            <person name="Guo J."/>
            <person name="Deng Z."/>
            <person name="Luo H."/>
            <person name="Luo M."/>
            <person name="Zhao B."/>
        </authorList>
    </citation>
    <scope>NUCLEOTIDE SEQUENCE [LARGE SCALE GENOMIC DNA]</scope>
    <source>
        <strain evidence="5">ATCC 10762</strain>
        <strain evidence="6">ATCC 10762 / DSM 40127 / CCM 3239 / JCM 4008 / LMG 5968 / NBRC 12843 / NCIMB 8234 / A-377</strain>
    </source>
</reference>
<keyword evidence="2" id="KW-0378">Hydrolase</keyword>
<evidence type="ECO:0000313" key="4">
    <source>
        <dbReference type="EMBL" id="GGU70575.1"/>
    </source>
</evidence>
<dbReference type="Gene3D" id="3.20.20.370">
    <property type="entry name" value="Glycoside hydrolase/deacetylase"/>
    <property type="match status" value="1"/>
</dbReference>
<dbReference type="GeneID" id="97485391"/>
<evidence type="ECO:0000256" key="2">
    <source>
        <dbReference type="ARBA" id="ARBA00022801"/>
    </source>
</evidence>
<dbReference type="KEGG" id="kau:B6264_29020"/>
<dbReference type="PROSITE" id="PS51677">
    <property type="entry name" value="NODB"/>
    <property type="match status" value="1"/>
</dbReference>
<dbReference type="PANTHER" id="PTHR10587:SF133">
    <property type="entry name" value="CHITIN DEACETYLASE 1-RELATED"/>
    <property type="match status" value="1"/>
</dbReference>
<organism evidence="5 6">
    <name type="scientific">Kitasatospora aureofaciens</name>
    <name type="common">Streptomyces aureofaciens</name>
    <dbReference type="NCBI Taxonomy" id="1894"/>
    <lineage>
        <taxon>Bacteria</taxon>
        <taxon>Bacillati</taxon>
        <taxon>Actinomycetota</taxon>
        <taxon>Actinomycetes</taxon>
        <taxon>Kitasatosporales</taxon>
        <taxon>Streptomycetaceae</taxon>
        <taxon>Kitasatospora</taxon>
    </lineage>
</organism>
<dbReference type="AlphaFoldDB" id="A0A1E7N6L0"/>
<dbReference type="InterPro" id="IPR011330">
    <property type="entry name" value="Glyco_hydro/deAcase_b/a-brl"/>
</dbReference>
<dbReference type="InterPro" id="IPR050248">
    <property type="entry name" value="Polysacc_deacetylase_ArnD"/>
</dbReference>
<dbReference type="EMBL" id="JPRF03000027">
    <property type="protein sequence ID" value="OEV36331.1"/>
    <property type="molecule type" value="Genomic_DNA"/>
</dbReference>
<dbReference type="GO" id="GO:0016020">
    <property type="term" value="C:membrane"/>
    <property type="evidence" value="ECO:0007669"/>
    <property type="project" value="TreeGrafter"/>
</dbReference>
<gene>
    <name evidence="4" type="ORF">GCM10010502_22630</name>
    <name evidence="5" type="ORF">HS99_0029640</name>
</gene>
<dbReference type="OrthoDB" id="3521160at2"/>
<protein>
    <submittedName>
        <fullName evidence="4">Chitooligosaccharide deacetylase</fullName>
    </submittedName>
    <submittedName>
        <fullName evidence="5">Transposase</fullName>
    </submittedName>
</protein>
<proteinExistence type="predicted"/>
<keyword evidence="1" id="KW-0479">Metal-binding</keyword>